<dbReference type="GO" id="GO:0015035">
    <property type="term" value="F:protein-disulfide reductase activity"/>
    <property type="evidence" value="ECO:0007669"/>
    <property type="project" value="InterPro"/>
</dbReference>
<sequence>MLHSTMLHLTEDAASPVLVYDGECPFCSQYVKYFRLQSALGALKLVDARDGGTIVEAIRAANYDLNEGMVLILSGQMHHGPDAIHMLALMSSGNGYFNRLNAFIFRRKWLSTLLYPMLRTGRNFTLWCLGRKKLR</sequence>
<dbReference type="Pfam" id="PF04134">
    <property type="entry name" value="DCC1-like"/>
    <property type="match status" value="1"/>
</dbReference>
<evidence type="ECO:0000313" key="1">
    <source>
        <dbReference type="EMBL" id="SFD39971.1"/>
    </source>
</evidence>
<organism evidence="1 2">
    <name type="scientific">Devosia psychrophila</name>
    <dbReference type="NCBI Taxonomy" id="728005"/>
    <lineage>
        <taxon>Bacteria</taxon>
        <taxon>Pseudomonadati</taxon>
        <taxon>Pseudomonadota</taxon>
        <taxon>Alphaproteobacteria</taxon>
        <taxon>Hyphomicrobiales</taxon>
        <taxon>Devosiaceae</taxon>
        <taxon>Devosia</taxon>
    </lineage>
</organism>
<protein>
    <submittedName>
        <fullName evidence="1">Predicted thiol-disulfide oxidoreductase YuxK, DCC family</fullName>
    </submittedName>
</protein>
<dbReference type="STRING" id="728005.SAMN04488059_15212"/>
<accession>A0A1I1S0A9</accession>
<reference evidence="1 2" key="1">
    <citation type="submission" date="2016-10" db="EMBL/GenBank/DDBJ databases">
        <authorList>
            <person name="de Groot N.N."/>
        </authorList>
    </citation>
    <scope>NUCLEOTIDE SEQUENCE [LARGE SCALE GENOMIC DNA]</scope>
    <source>
        <strain evidence="1 2">CGMCC 1.10210</strain>
    </source>
</reference>
<dbReference type="Proteomes" id="UP000182258">
    <property type="component" value="Unassembled WGS sequence"/>
</dbReference>
<dbReference type="EMBL" id="FOMB01000052">
    <property type="protein sequence ID" value="SFD39971.1"/>
    <property type="molecule type" value="Genomic_DNA"/>
</dbReference>
<evidence type="ECO:0000313" key="2">
    <source>
        <dbReference type="Proteomes" id="UP000182258"/>
    </source>
</evidence>
<name>A0A1I1S0A9_9HYPH</name>
<gene>
    <name evidence="1" type="ORF">SAMN04488059_15212</name>
</gene>
<dbReference type="AlphaFoldDB" id="A0A1I1S0A9"/>
<proteinExistence type="predicted"/>
<dbReference type="InterPro" id="IPR007263">
    <property type="entry name" value="DCC1-like"/>
</dbReference>